<evidence type="ECO:0000313" key="1">
    <source>
        <dbReference type="EMBL" id="KAG0542753.1"/>
    </source>
</evidence>
<reference evidence="1" key="2">
    <citation type="submission" date="2020-10" db="EMBL/GenBank/DDBJ databases">
        <authorList>
            <person name="Cooper E.A."/>
            <person name="Brenton Z.W."/>
            <person name="Flinn B.S."/>
            <person name="Jenkins J."/>
            <person name="Shu S."/>
            <person name="Flowers D."/>
            <person name="Luo F."/>
            <person name="Wang Y."/>
            <person name="Xia P."/>
            <person name="Barry K."/>
            <person name="Daum C."/>
            <person name="Lipzen A."/>
            <person name="Yoshinaga Y."/>
            <person name="Schmutz J."/>
            <person name="Saski C."/>
            <person name="Vermerris W."/>
            <person name="Kresovich S."/>
        </authorList>
    </citation>
    <scope>NUCLEOTIDE SEQUENCE</scope>
</reference>
<comment type="caution">
    <text evidence="1">The sequence shown here is derived from an EMBL/GenBank/DDBJ whole genome shotgun (WGS) entry which is preliminary data.</text>
</comment>
<dbReference type="Proteomes" id="UP000807115">
    <property type="component" value="Chromosome 2"/>
</dbReference>
<dbReference type="AlphaFoldDB" id="A0A921RLY2"/>
<organism evidence="1 2">
    <name type="scientific">Sorghum bicolor</name>
    <name type="common">Sorghum</name>
    <name type="synonym">Sorghum vulgare</name>
    <dbReference type="NCBI Taxonomy" id="4558"/>
    <lineage>
        <taxon>Eukaryota</taxon>
        <taxon>Viridiplantae</taxon>
        <taxon>Streptophyta</taxon>
        <taxon>Embryophyta</taxon>
        <taxon>Tracheophyta</taxon>
        <taxon>Spermatophyta</taxon>
        <taxon>Magnoliopsida</taxon>
        <taxon>Liliopsida</taxon>
        <taxon>Poales</taxon>
        <taxon>Poaceae</taxon>
        <taxon>PACMAD clade</taxon>
        <taxon>Panicoideae</taxon>
        <taxon>Andropogonodae</taxon>
        <taxon>Andropogoneae</taxon>
        <taxon>Sorghinae</taxon>
        <taxon>Sorghum</taxon>
    </lineage>
</organism>
<reference evidence="1" key="1">
    <citation type="journal article" date="2019" name="BMC Genomics">
        <title>A new reference genome for Sorghum bicolor reveals high levels of sequence similarity between sweet and grain genotypes: implications for the genetics of sugar metabolism.</title>
        <authorList>
            <person name="Cooper E.A."/>
            <person name="Brenton Z.W."/>
            <person name="Flinn B.S."/>
            <person name="Jenkins J."/>
            <person name="Shu S."/>
            <person name="Flowers D."/>
            <person name="Luo F."/>
            <person name="Wang Y."/>
            <person name="Xia P."/>
            <person name="Barry K."/>
            <person name="Daum C."/>
            <person name="Lipzen A."/>
            <person name="Yoshinaga Y."/>
            <person name="Schmutz J."/>
            <person name="Saski C."/>
            <person name="Vermerris W."/>
            <person name="Kresovich S."/>
        </authorList>
    </citation>
    <scope>NUCLEOTIDE SEQUENCE</scope>
</reference>
<evidence type="ECO:0000313" key="2">
    <source>
        <dbReference type="Proteomes" id="UP000807115"/>
    </source>
</evidence>
<proteinExistence type="predicted"/>
<name>A0A921RLY2_SORBI</name>
<protein>
    <submittedName>
        <fullName evidence="1">Uncharacterized protein</fullName>
    </submittedName>
</protein>
<accession>A0A921RLY2</accession>
<dbReference type="EMBL" id="CM027681">
    <property type="protein sequence ID" value="KAG0542753.1"/>
    <property type="molecule type" value="Genomic_DNA"/>
</dbReference>
<gene>
    <name evidence="1" type="ORF">BDA96_02G131200</name>
</gene>
<sequence length="43" mass="4746">MLSTLLERSIKTVPLGSEGNPRHLALDQCRILLQSTVPIIIFA</sequence>